<feature type="domain" description="Baseplate protein J-like barrel" evidence="2">
    <location>
        <begin position="73"/>
        <end position="152"/>
    </location>
</feature>
<evidence type="ECO:0000259" key="4">
    <source>
        <dbReference type="Pfam" id="PF26079"/>
    </source>
</evidence>
<dbReference type="InterPro" id="IPR058530">
    <property type="entry name" value="Baseplate_J-like_C"/>
</dbReference>
<proteinExistence type="inferred from homology"/>
<evidence type="ECO:0000259" key="3">
    <source>
        <dbReference type="Pfam" id="PF26078"/>
    </source>
</evidence>
<dbReference type="AlphaFoldDB" id="A0A430J7M4"/>
<dbReference type="OrthoDB" id="2554267at2"/>
<gene>
    <name evidence="5" type="ORF">EJQ19_24995</name>
</gene>
<evidence type="ECO:0000256" key="1">
    <source>
        <dbReference type="ARBA" id="ARBA00038087"/>
    </source>
</evidence>
<dbReference type="Pfam" id="PF04865">
    <property type="entry name" value="Baseplate_J"/>
    <property type="match status" value="1"/>
</dbReference>
<evidence type="ECO:0000313" key="6">
    <source>
        <dbReference type="Proteomes" id="UP000276128"/>
    </source>
</evidence>
<evidence type="ECO:0000313" key="5">
    <source>
        <dbReference type="EMBL" id="RTE05545.1"/>
    </source>
</evidence>
<organism evidence="5 6">
    <name type="scientific">Paenibacillus whitsoniae</name>
    <dbReference type="NCBI Taxonomy" id="2496558"/>
    <lineage>
        <taxon>Bacteria</taxon>
        <taxon>Bacillati</taxon>
        <taxon>Bacillota</taxon>
        <taxon>Bacilli</taxon>
        <taxon>Bacillales</taxon>
        <taxon>Paenibacillaceae</taxon>
        <taxon>Paenibacillus</taxon>
    </lineage>
</organism>
<evidence type="ECO:0000259" key="2">
    <source>
        <dbReference type="Pfam" id="PF04865"/>
    </source>
</evidence>
<dbReference type="EMBL" id="RXHU01000082">
    <property type="protein sequence ID" value="RTE05545.1"/>
    <property type="molecule type" value="Genomic_DNA"/>
</dbReference>
<reference evidence="5 6" key="1">
    <citation type="submission" date="2018-12" db="EMBL/GenBank/DDBJ databases">
        <title>Bacillus ochoae sp. nov., Paenibacillus whitsoniae sp. nov., Paenibacillus spiritus sp. nov. Isolated from the Mars Exploration Rover during spacecraft assembly.</title>
        <authorList>
            <person name="Seuylemezian A."/>
            <person name="Vaishampayan P."/>
        </authorList>
    </citation>
    <scope>NUCLEOTIDE SEQUENCE [LARGE SCALE GENOMIC DNA]</scope>
    <source>
        <strain evidence="5 6">MER 54</strain>
    </source>
</reference>
<feature type="domain" description="Baseplate J-like C-terminal" evidence="4">
    <location>
        <begin position="250"/>
        <end position="333"/>
    </location>
</feature>
<dbReference type="Proteomes" id="UP000276128">
    <property type="component" value="Unassembled WGS sequence"/>
</dbReference>
<dbReference type="Pfam" id="PF26078">
    <property type="entry name" value="Baseplate_J_M"/>
    <property type="match status" value="1"/>
</dbReference>
<protein>
    <submittedName>
        <fullName evidence="5">Baseplate J/gp47 family protein</fullName>
    </submittedName>
</protein>
<dbReference type="PANTHER" id="PTHR37829:SF3">
    <property type="entry name" value="PROTEIN JAYE-RELATED"/>
    <property type="match status" value="1"/>
</dbReference>
<feature type="domain" description="Baseplate J-like central" evidence="3">
    <location>
        <begin position="173"/>
        <end position="244"/>
    </location>
</feature>
<sequence>MLARIAPGISKQEGTFTFDVSSAFTTELAIAYTQLERVLRMGFAQTSSGRYLDQRADEHGVTRKPATKAVGQVAVTGTTGAPVAIGSVFATPNGTRFVTTAAATISSGTATVAIEAETAGAAGNVASGTITVIPVSIGGVSAVTNASVTTGGTDVETDASLLTRLLDRVRNQATSGNAAHYKQWATEVSGVGDAKVTPLWDGPGTVKVWLLDPDKRAPAAGVVTAAADHINSVQPIGATVTVVAAPEVAIDVSVDVTLSSGTLVSAQADILAGLTAYLKELAFVDPIVRYVRIANIVLEAAGVQDYTALTVNGGTANVTISDGSVAVPGTVTAT</sequence>
<name>A0A430J7M4_9BACL</name>
<dbReference type="InterPro" id="IPR006949">
    <property type="entry name" value="Barrel_Baseplate_J-like"/>
</dbReference>
<accession>A0A430J7M4</accession>
<dbReference type="InterPro" id="IPR052399">
    <property type="entry name" value="Phage_Baseplate_Assmbl_Protein"/>
</dbReference>
<comment type="similarity">
    <text evidence="1">Belongs to the Mu gp47/PBSX XkdT family.</text>
</comment>
<dbReference type="InterPro" id="IPR058531">
    <property type="entry name" value="Baseplate_J_M"/>
</dbReference>
<dbReference type="PANTHER" id="PTHR37829">
    <property type="entry name" value="PHAGE-LIKE ELEMENT PBSX PROTEIN XKDT"/>
    <property type="match status" value="1"/>
</dbReference>
<keyword evidence="6" id="KW-1185">Reference proteome</keyword>
<dbReference type="Pfam" id="PF26079">
    <property type="entry name" value="Baseplate_J_C"/>
    <property type="match status" value="1"/>
</dbReference>
<comment type="caution">
    <text evidence="5">The sequence shown here is derived from an EMBL/GenBank/DDBJ whole genome shotgun (WGS) entry which is preliminary data.</text>
</comment>